<dbReference type="SMART" id="SM00386">
    <property type="entry name" value="HAT"/>
    <property type="match status" value="12"/>
</dbReference>
<evidence type="ECO:0000313" key="11">
    <source>
        <dbReference type="Proteomes" id="UP001152885"/>
    </source>
</evidence>
<protein>
    <recommendedName>
        <fullName evidence="8">Pre-mRNA-splicing factor CLF1</fullName>
    </recommendedName>
</protein>
<dbReference type="GO" id="GO:0000245">
    <property type="term" value="P:spliceosomal complex assembly"/>
    <property type="evidence" value="ECO:0007669"/>
    <property type="project" value="TreeGrafter"/>
</dbReference>
<dbReference type="InterPro" id="IPR003107">
    <property type="entry name" value="HAT"/>
</dbReference>
<dbReference type="EMBL" id="CANTUO010000003">
    <property type="protein sequence ID" value="CAI5758674.1"/>
    <property type="molecule type" value="Genomic_DNA"/>
</dbReference>
<dbReference type="GO" id="GO:0000974">
    <property type="term" value="C:Prp19 complex"/>
    <property type="evidence" value="ECO:0007669"/>
    <property type="project" value="TreeGrafter"/>
</dbReference>
<evidence type="ECO:0000256" key="8">
    <source>
        <dbReference type="ARBA" id="ARBA00039167"/>
    </source>
</evidence>
<evidence type="ECO:0000259" key="9">
    <source>
        <dbReference type="Pfam" id="PF23233"/>
    </source>
</evidence>
<dbReference type="Proteomes" id="UP001152885">
    <property type="component" value="Unassembled WGS sequence"/>
</dbReference>
<organism evidence="10 11">
    <name type="scientific">Candida verbasci</name>
    <dbReference type="NCBI Taxonomy" id="1227364"/>
    <lineage>
        <taxon>Eukaryota</taxon>
        <taxon>Fungi</taxon>
        <taxon>Dikarya</taxon>
        <taxon>Ascomycota</taxon>
        <taxon>Saccharomycotina</taxon>
        <taxon>Pichiomycetes</taxon>
        <taxon>Debaryomycetaceae</taxon>
        <taxon>Candida/Lodderomyces clade</taxon>
        <taxon>Candida</taxon>
    </lineage>
</organism>
<evidence type="ECO:0000313" key="10">
    <source>
        <dbReference type="EMBL" id="CAI5758674.1"/>
    </source>
</evidence>
<keyword evidence="4" id="KW-0747">Spliceosome</keyword>
<evidence type="ECO:0000256" key="2">
    <source>
        <dbReference type="ARBA" id="ARBA00008644"/>
    </source>
</evidence>
<comment type="subcellular location">
    <subcellularLocation>
        <location evidence="1">Nucleus</location>
    </subcellularLocation>
</comment>
<dbReference type="Pfam" id="PF23233">
    <property type="entry name" value="HAT_Syf1_CNRKL1_N"/>
    <property type="match status" value="1"/>
</dbReference>
<comment type="caution">
    <text evidence="10">The sequence shown here is derived from an EMBL/GenBank/DDBJ whole genome shotgun (WGS) entry which is preliminary data.</text>
</comment>
<keyword evidence="7" id="KW-0539">Nucleus</keyword>
<keyword evidence="11" id="KW-1185">Reference proteome</keyword>
<dbReference type="PANTHER" id="PTHR11246:SF3">
    <property type="entry name" value="CROOKED NECK-LIKE PROTEIN 1"/>
    <property type="match status" value="1"/>
</dbReference>
<evidence type="ECO:0000256" key="4">
    <source>
        <dbReference type="ARBA" id="ARBA00022728"/>
    </source>
</evidence>
<gene>
    <name evidence="10" type="ORF">CANVERA_P3186</name>
</gene>
<dbReference type="Gene3D" id="1.25.40.10">
    <property type="entry name" value="Tetratricopeptide repeat domain"/>
    <property type="match status" value="3"/>
</dbReference>
<evidence type="ECO:0000256" key="5">
    <source>
        <dbReference type="ARBA" id="ARBA00022737"/>
    </source>
</evidence>
<keyword evidence="5" id="KW-0677">Repeat</keyword>
<keyword evidence="6" id="KW-0508">mRNA splicing</keyword>
<reference evidence="10" key="1">
    <citation type="submission" date="2022-12" db="EMBL/GenBank/DDBJ databases">
        <authorList>
            <person name="Brejova B."/>
        </authorList>
    </citation>
    <scope>NUCLEOTIDE SEQUENCE</scope>
</reference>
<dbReference type="InterPro" id="IPR055433">
    <property type="entry name" value="HAT_Syf1-like_N"/>
</dbReference>
<evidence type="ECO:0000256" key="1">
    <source>
        <dbReference type="ARBA" id="ARBA00004123"/>
    </source>
</evidence>
<dbReference type="SUPFAM" id="SSF48452">
    <property type="entry name" value="TPR-like"/>
    <property type="match status" value="4"/>
</dbReference>
<accession>A0A9W4TY45</accession>
<dbReference type="InterPro" id="IPR011990">
    <property type="entry name" value="TPR-like_helical_dom_sf"/>
</dbReference>
<evidence type="ECO:0000256" key="6">
    <source>
        <dbReference type="ARBA" id="ARBA00023187"/>
    </source>
</evidence>
<keyword evidence="3" id="KW-0507">mRNA processing</keyword>
<dbReference type="GO" id="GO:0071014">
    <property type="term" value="C:post-mRNA release spliceosomal complex"/>
    <property type="evidence" value="ECO:0007669"/>
    <property type="project" value="TreeGrafter"/>
</dbReference>
<evidence type="ECO:0000256" key="7">
    <source>
        <dbReference type="ARBA" id="ARBA00023242"/>
    </source>
</evidence>
<dbReference type="InterPro" id="IPR045075">
    <property type="entry name" value="Syf1-like"/>
</dbReference>
<proteinExistence type="inferred from homology"/>
<dbReference type="PANTHER" id="PTHR11246">
    <property type="entry name" value="PRE-MRNA SPLICING FACTOR"/>
    <property type="match status" value="1"/>
</dbReference>
<sequence>MSDQITSKDIFQDAFTRQESQKLSRPKQTIQDLEELKSYQQTKRKEYEQQLNKNRLNFGQWIRYARWEIEHNHDWNRGRSIFERALDVDIQYVPFWIQYLQMELSYKNINHARNLLDRATKTLPTINKLWFLYIQTEEMLKNYAMVRQLFEKWLEWHPDYIAWDAYINFESRYEENENVRLLYQRYIKEFGKLEIWNKWIDYELETNNEVENTRSIFESCIDLNVNKLTEDDVVFAAIVSKWANWEISQKEYGRAKQIYDILLNNHFVLPDNIKKLIYDSFVEFESNFGNQDSLESSVLANRKLKYEQELASDPFDYDSWWSLLNILMDNYSVEEIRSAFKKVTNNAPPDKTKTIRWRRYIMIWIRYAFYEEFDNHNIELSREIWNKCLKIIPHKRFSYSKIWKNYADFELRNSTNDELTKVRKIYGRSIGQTCIKKPKPSIFQNYINFEMKLGEYDRIRSVYEKWLEVALITQSPANDIITKYLNFEMEIGEYARCESILDLAFEFSSNEDTYTCFNQQDLFQTAVDFFKDEMKYDKIRDLYEQLIEQDPSTSNWISYALFESIIPTAAQLEEYLATNDEEFEIDVGEEQIENTRSIFKRAEEYYKDVKDDDNRLVILEVWNDYEEVNGTEESLKEIQSKFPKRVTKHRRNTQGIEEEYIEYLFPDKEEDQQKPQPNNISEFLLNAKKWAESRNN</sequence>
<dbReference type="Pfam" id="PF23240">
    <property type="entry name" value="HAT_PRP39_N"/>
    <property type="match status" value="1"/>
</dbReference>
<dbReference type="GO" id="GO:0071011">
    <property type="term" value="C:precatalytic spliceosome"/>
    <property type="evidence" value="ECO:0007669"/>
    <property type="project" value="TreeGrafter"/>
</dbReference>
<dbReference type="GO" id="GO:0071007">
    <property type="term" value="C:U2-type catalytic step 2 spliceosome"/>
    <property type="evidence" value="ECO:0007669"/>
    <property type="project" value="TreeGrafter"/>
</dbReference>
<feature type="domain" description="Pre-mRNA-splicing factor Syf1-like N-terminal HAT-repeats" evidence="9">
    <location>
        <begin position="46"/>
        <end position="188"/>
    </location>
</feature>
<name>A0A9W4TY45_9ASCO</name>
<dbReference type="OrthoDB" id="541719at2759"/>
<dbReference type="AlphaFoldDB" id="A0A9W4TY45"/>
<evidence type="ECO:0000256" key="3">
    <source>
        <dbReference type="ARBA" id="ARBA00022664"/>
    </source>
</evidence>
<comment type="similarity">
    <text evidence="2">Belongs to the crooked-neck family.</text>
</comment>